<organism evidence="2">
    <name type="scientific">Pararge aegeria</name>
    <name type="common">speckled wood butterfly</name>
    <dbReference type="NCBI Taxonomy" id="116150"/>
    <lineage>
        <taxon>Eukaryota</taxon>
        <taxon>Metazoa</taxon>
        <taxon>Ecdysozoa</taxon>
        <taxon>Arthropoda</taxon>
        <taxon>Hexapoda</taxon>
        <taxon>Insecta</taxon>
        <taxon>Pterygota</taxon>
        <taxon>Neoptera</taxon>
        <taxon>Endopterygota</taxon>
        <taxon>Lepidoptera</taxon>
        <taxon>Glossata</taxon>
        <taxon>Ditrysia</taxon>
        <taxon>Papilionoidea</taxon>
        <taxon>Nymphalidae</taxon>
        <taxon>Satyrinae</taxon>
        <taxon>Satyrini</taxon>
        <taxon>Parargina</taxon>
        <taxon>Pararge</taxon>
    </lineage>
</organism>
<keyword evidence="1" id="KW-0472">Membrane</keyword>
<reference evidence="2" key="2">
    <citation type="submission" date="2013-05" db="EMBL/GenBank/DDBJ databases">
        <authorList>
            <person name="Carter J.-M."/>
            <person name="Baker S.C."/>
            <person name="Pink R."/>
            <person name="Carter D.R.F."/>
            <person name="Collins A."/>
            <person name="Tomlin J."/>
            <person name="Gibbs M."/>
            <person name="Breuker C.J."/>
        </authorList>
    </citation>
    <scope>NUCLEOTIDE SEQUENCE</scope>
    <source>
        <tissue evidence="2">Ovary</tissue>
    </source>
</reference>
<dbReference type="AlphaFoldDB" id="S4PLL1"/>
<sequence length="89" mass="10438">MSDIRYKSVTKAEKRNDKQRFQEIKSQYFSIGFVIVNIIYSTFIDKQYNLKSKLAISKYSIAHLLFIFFLTQFCVACTQIAPSSLQLRL</sequence>
<accession>S4PLL1</accession>
<evidence type="ECO:0000313" key="2">
    <source>
        <dbReference type="EMBL" id="JAA92034.1"/>
    </source>
</evidence>
<keyword evidence="1" id="KW-0812">Transmembrane</keyword>
<dbReference type="EMBL" id="GAIX01000526">
    <property type="protein sequence ID" value="JAA92034.1"/>
    <property type="molecule type" value="Transcribed_RNA"/>
</dbReference>
<reference evidence="2" key="1">
    <citation type="journal article" date="2013" name="BMC Genomics">
        <title>Unscrambling butterfly oogenesis.</title>
        <authorList>
            <person name="Carter J.M."/>
            <person name="Baker S.C."/>
            <person name="Pink R."/>
            <person name="Carter D.R."/>
            <person name="Collins A."/>
            <person name="Tomlin J."/>
            <person name="Gibbs M."/>
            <person name="Breuker C.J."/>
        </authorList>
    </citation>
    <scope>NUCLEOTIDE SEQUENCE</scope>
    <source>
        <tissue evidence="2">Ovary</tissue>
    </source>
</reference>
<keyword evidence="1" id="KW-1133">Transmembrane helix</keyword>
<feature type="transmembrane region" description="Helical" evidence="1">
    <location>
        <begin position="64"/>
        <end position="81"/>
    </location>
</feature>
<protein>
    <submittedName>
        <fullName evidence="2">Uncharacterized protein</fullName>
    </submittedName>
</protein>
<proteinExistence type="predicted"/>
<evidence type="ECO:0000256" key="1">
    <source>
        <dbReference type="SAM" id="Phobius"/>
    </source>
</evidence>
<feature type="transmembrane region" description="Helical" evidence="1">
    <location>
        <begin position="26"/>
        <end position="43"/>
    </location>
</feature>
<name>S4PLL1_9NEOP</name>